<dbReference type="Proteomes" id="UP001153069">
    <property type="component" value="Unassembled WGS sequence"/>
</dbReference>
<comment type="caution">
    <text evidence="2">The sequence shown here is derived from an EMBL/GenBank/DDBJ whole genome shotgun (WGS) entry which is preliminary data.</text>
</comment>
<accession>A0A9N8EJG2</accession>
<dbReference type="EMBL" id="CAICTM010001301">
    <property type="protein sequence ID" value="CAB9522441.1"/>
    <property type="molecule type" value="Genomic_DNA"/>
</dbReference>
<proteinExistence type="predicted"/>
<keyword evidence="1" id="KW-0175">Coiled coil</keyword>
<name>A0A9N8EJG2_9STRA</name>
<reference evidence="2" key="1">
    <citation type="submission" date="2020-06" db="EMBL/GenBank/DDBJ databases">
        <authorList>
            <consortium name="Plant Systems Biology data submission"/>
        </authorList>
    </citation>
    <scope>NUCLEOTIDE SEQUENCE</scope>
    <source>
        <strain evidence="2">D6</strain>
    </source>
</reference>
<evidence type="ECO:0000313" key="2">
    <source>
        <dbReference type="EMBL" id="CAB9522441.1"/>
    </source>
</evidence>
<dbReference type="AlphaFoldDB" id="A0A9N8EJG2"/>
<sequence length="169" mass="19720">MANRVKWAWTHISQGSRRGMLLRIRCDVAKQGKRLMSLRRPTEANDQLVAHEELTLTRMTLLLAVISRSNAFVSPVQNGVVAASSSSTSLFFFDMFMSDEEKQKKREKEERKMEEMEELQRQVLERRRNPEAMKEYEARVAVRRKLYMSGRDDAAKSFKVMTEMPAEDE</sequence>
<gene>
    <name evidence="2" type="ORF">SEMRO_1303_G260990.1</name>
</gene>
<organism evidence="2 3">
    <name type="scientific">Seminavis robusta</name>
    <dbReference type="NCBI Taxonomy" id="568900"/>
    <lineage>
        <taxon>Eukaryota</taxon>
        <taxon>Sar</taxon>
        <taxon>Stramenopiles</taxon>
        <taxon>Ochrophyta</taxon>
        <taxon>Bacillariophyta</taxon>
        <taxon>Bacillariophyceae</taxon>
        <taxon>Bacillariophycidae</taxon>
        <taxon>Naviculales</taxon>
        <taxon>Naviculaceae</taxon>
        <taxon>Seminavis</taxon>
    </lineage>
</organism>
<keyword evidence="3" id="KW-1185">Reference proteome</keyword>
<feature type="coiled-coil region" evidence="1">
    <location>
        <begin position="97"/>
        <end position="129"/>
    </location>
</feature>
<protein>
    <submittedName>
        <fullName evidence="2">Uncharacterized protein</fullName>
    </submittedName>
</protein>
<evidence type="ECO:0000256" key="1">
    <source>
        <dbReference type="SAM" id="Coils"/>
    </source>
</evidence>
<evidence type="ECO:0000313" key="3">
    <source>
        <dbReference type="Proteomes" id="UP001153069"/>
    </source>
</evidence>